<organism evidence="2 3">
    <name type="scientific">Hymenobacter cyanobacteriorum</name>
    <dbReference type="NCBI Taxonomy" id="2926463"/>
    <lineage>
        <taxon>Bacteria</taxon>
        <taxon>Pseudomonadati</taxon>
        <taxon>Bacteroidota</taxon>
        <taxon>Cytophagia</taxon>
        <taxon>Cytophagales</taxon>
        <taxon>Hymenobacteraceae</taxon>
        <taxon>Hymenobacter</taxon>
    </lineage>
</organism>
<keyword evidence="1" id="KW-0732">Signal</keyword>
<dbReference type="AlphaFoldDB" id="A0A9X1VE43"/>
<accession>A0A9X1VE43</accession>
<evidence type="ECO:0000313" key="2">
    <source>
        <dbReference type="EMBL" id="MCI1186855.1"/>
    </source>
</evidence>
<feature type="chain" id="PRO_5040813914" evidence="1">
    <location>
        <begin position="22"/>
        <end position="203"/>
    </location>
</feature>
<comment type="caution">
    <text evidence="2">The sequence shown here is derived from an EMBL/GenBank/DDBJ whole genome shotgun (WGS) entry which is preliminary data.</text>
</comment>
<dbReference type="Proteomes" id="UP001139193">
    <property type="component" value="Unassembled WGS sequence"/>
</dbReference>
<dbReference type="RefSeq" id="WP_241935141.1">
    <property type="nucleotide sequence ID" value="NZ_JALBGC010000002.1"/>
</dbReference>
<protein>
    <submittedName>
        <fullName evidence="2">Uncharacterized protein</fullName>
    </submittedName>
</protein>
<reference evidence="2" key="1">
    <citation type="submission" date="2022-03" db="EMBL/GenBank/DDBJ databases">
        <title>Bacterial whole genome sequence for Hymenobacter sp. DH14.</title>
        <authorList>
            <person name="Le V."/>
        </authorList>
    </citation>
    <scope>NUCLEOTIDE SEQUENCE</scope>
    <source>
        <strain evidence="2">DH14</strain>
    </source>
</reference>
<evidence type="ECO:0000256" key="1">
    <source>
        <dbReference type="SAM" id="SignalP"/>
    </source>
</evidence>
<name>A0A9X1VE43_9BACT</name>
<proteinExistence type="predicted"/>
<sequence length="203" mass="22277">MRFFHFLLAAGAFLLPAVARAQFNFAPGTYQLANGSKGEASLKLALAENGSPTMMVGVKNGKERKFRAAEVTAFTVENHRFVRVNDFRFLSGTDADFKDPALLEILESGPVELFYYYYQVEMGTNFKAHVKLPVLRKAGTTTFFAYCPGRTPGFDQKLAPGGFVAALFPADPVLQRQFATNAISRAQLAAAVHAYNQGVRLNP</sequence>
<gene>
    <name evidence="2" type="ORF">MON38_05445</name>
</gene>
<evidence type="ECO:0000313" key="3">
    <source>
        <dbReference type="Proteomes" id="UP001139193"/>
    </source>
</evidence>
<dbReference type="EMBL" id="JALBGC010000002">
    <property type="protein sequence ID" value="MCI1186855.1"/>
    <property type="molecule type" value="Genomic_DNA"/>
</dbReference>
<keyword evidence="3" id="KW-1185">Reference proteome</keyword>
<feature type="signal peptide" evidence="1">
    <location>
        <begin position="1"/>
        <end position="21"/>
    </location>
</feature>